<evidence type="ECO:0000256" key="3">
    <source>
        <dbReference type="ARBA" id="ARBA00022833"/>
    </source>
</evidence>
<organism evidence="6 7">
    <name type="scientific">Salix udensis</name>
    <dbReference type="NCBI Taxonomy" id="889485"/>
    <lineage>
        <taxon>Eukaryota</taxon>
        <taxon>Viridiplantae</taxon>
        <taxon>Streptophyta</taxon>
        <taxon>Embryophyta</taxon>
        <taxon>Tracheophyta</taxon>
        <taxon>Spermatophyta</taxon>
        <taxon>Magnoliopsida</taxon>
        <taxon>eudicotyledons</taxon>
        <taxon>Gunneridae</taxon>
        <taxon>Pentapetalae</taxon>
        <taxon>rosids</taxon>
        <taxon>fabids</taxon>
        <taxon>Malpighiales</taxon>
        <taxon>Salicaceae</taxon>
        <taxon>Saliceae</taxon>
        <taxon>Salix</taxon>
    </lineage>
</organism>
<dbReference type="Pfam" id="PF02892">
    <property type="entry name" value="zf-BED"/>
    <property type="match status" value="1"/>
</dbReference>
<dbReference type="GO" id="GO:0008270">
    <property type="term" value="F:zinc ion binding"/>
    <property type="evidence" value="ECO:0007669"/>
    <property type="project" value="UniProtKB-KW"/>
</dbReference>
<accession>A0AAD6PFM5</accession>
<dbReference type="GO" id="GO:0003677">
    <property type="term" value="F:DNA binding"/>
    <property type="evidence" value="ECO:0007669"/>
    <property type="project" value="InterPro"/>
</dbReference>
<reference evidence="6 7" key="1">
    <citation type="journal article" date="2023" name="Int. J. Mol. Sci.">
        <title>De Novo Assembly and Annotation of 11 Diverse Shrub Willow (Salix) Genomes Reveals Novel Gene Organization in Sex-Linked Regions.</title>
        <authorList>
            <person name="Hyden B."/>
            <person name="Feng K."/>
            <person name="Yates T.B."/>
            <person name="Jawdy S."/>
            <person name="Cereghino C."/>
            <person name="Smart L.B."/>
            <person name="Muchero W."/>
        </authorList>
    </citation>
    <scope>NUCLEOTIDE SEQUENCE [LARGE SCALE GENOMIC DNA]</scope>
    <source>
        <tissue evidence="6">Shoot tip</tissue>
    </source>
</reference>
<dbReference type="PANTHER" id="PTHR46951:SF2">
    <property type="entry name" value="BED-TYPE DOMAIN-CONTAINING PROTEIN"/>
    <property type="match status" value="1"/>
</dbReference>
<keyword evidence="3" id="KW-0862">Zinc</keyword>
<dbReference type="InterPro" id="IPR003656">
    <property type="entry name" value="Znf_BED"/>
</dbReference>
<evidence type="ECO:0000256" key="1">
    <source>
        <dbReference type="ARBA" id="ARBA00022723"/>
    </source>
</evidence>
<sequence>MKERFTPFTLPFSKKGANFLAFPLSHSADTFPIHKSFGLSRSGSDTRNCRVSSHFFGPTNPAFRPSTIPSQISTVLQVESFSQQFSRMQFKDHNHNLAPPRATDPGWAHGTMVNGGRQKIKCKYCHKIFLGGGISRLKQHLAGERGNVTPCEDVPEDVKVQIQQHLGFKVLEKLRKQKGRK</sequence>
<dbReference type="EMBL" id="JAPFFJ010000004">
    <property type="protein sequence ID" value="KAJ6428682.1"/>
    <property type="molecule type" value="Genomic_DNA"/>
</dbReference>
<dbReference type="AlphaFoldDB" id="A0AAD6PFM5"/>
<protein>
    <recommendedName>
        <fullName evidence="5">BED-type domain-containing protein</fullName>
    </recommendedName>
</protein>
<evidence type="ECO:0000256" key="2">
    <source>
        <dbReference type="ARBA" id="ARBA00022771"/>
    </source>
</evidence>
<evidence type="ECO:0000313" key="6">
    <source>
        <dbReference type="EMBL" id="KAJ6428682.1"/>
    </source>
</evidence>
<comment type="caution">
    <text evidence="6">The sequence shown here is derived from an EMBL/GenBank/DDBJ whole genome shotgun (WGS) entry which is preliminary data.</text>
</comment>
<dbReference type="PROSITE" id="PS50808">
    <property type="entry name" value="ZF_BED"/>
    <property type="match status" value="1"/>
</dbReference>
<evidence type="ECO:0000256" key="4">
    <source>
        <dbReference type="PROSITE-ProRule" id="PRU00027"/>
    </source>
</evidence>
<keyword evidence="2 4" id="KW-0863">Zinc-finger</keyword>
<gene>
    <name evidence="6" type="ORF">OIU84_020366</name>
</gene>
<dbReference type="PANTHER" id="PTHR46951">
    <property type="entry name" value="BED-TYPE DOMAIN-CONTAINING PROTEIN"/>
    <property type="match status" value="1"/>
</dbReference>
<keyword evidence="1" id="KW-0479">Metal-binding</keyword>
<dbReference type="Proteomes" id="UP001162972">
    <property type="component" value="Chromosome 8"/>
</dbReference>
<evidence type="ECO:0000259" key="5">
    <source>
        <dbReference type="PROSITE" id="PS50808"/>
    </source>
</evidence>
<name>A0AAD6PFM5_9ROSI</name>
<proteinExistence type="predicted"/>
<feature type="domain" description="BED-type" evidence="5">
    <location>
        <begin position="101"/>
        <end position="158"/>
    </location>
</feature>
<keyword evidence="7" id="KW-1185">Reference proteome</keyword>
<evidence type="ECO:0000313" key="7">
    <source>
        <dbReference type="Proteomes" id="UP001162972"/>
    </source>
</evidence>